<dbReference type="RefSeq" id="WP_119700385.1">
    <property type="nucleotide sequence ID" value="NZ_QGDQ01000021.1"/>
</dbReference>
<dbReference type="Gene3D" id="2.50.20.10">
    <property type="entry name" value="Lipoprotein localisation LolA/LolB/LppX"/>
    <property type="match status" value="1"/>
</dbReference>
<evidence type="ECO:0000313" key="2">
    <source>
        <dbReference type="EMBL" id="PWJ51183.1"/>
    </source>
</evidence>
<keyword evidence="1" id="KW-0472">Membrane</keyword>
<organism evidence="2 3">
    <name type="scientific">Quadrisphaera granulorum</name>
    <dbReference type="NCBI Taxonomy" id="317664"/>
    <lineage>
        <taxon>Bacteria</taxon>
        <taxon>Bacillati</taxon>
        <taxon>Actinomycetota</taxon>
        <taxon>Actinomycetes</taxon>
        <taxon>Kineosporiales</taxon>
        <taxon>Kineosporiaceae</taxon>
        <taxon>Quadrisphaera</taxon>
    </lineage>
</organism>
<proteinExistence type="predicted"/>
<dbReference type="AlphaFoldDB" id="A0A316A0R9"/>
<protein>
    <recommendedName>
        <fullName evidence="4">Outer membrane lipoprotein-sorting protein</fullName>
    </recommendedName>
</protein>
<evidence type="ECO:0000256" key="1">
    <source>
        <dbReference type="SAM" id="Phobius"/>
    </source>
</evidence>
<gene>
    <name evidence="2" type="ORF">BXY45_12160</name>
</gene>
<evidence type="ECO:0000313" key="3">
    <source>
        <dbReference type="Proteomes" id="UP000245469"/>
    </source>
</evidence>
<sequence>MPAAPHRRAAGLRWVVVVLGTVLLVTAALVGRPAWSAGGGDGPEGGDAGGDGVTRVLARAAASASVPFTGTATSSGALGLPDLPRLGDVAALVGESTRTRTWWAGEGTWRTDVLTATGERGQYASGGQLTGWDYERDAITVDAPLSGARLPRASDLLPPTLARSLLAGATPEQLVEQGATDIGERVVAGRLADGVRLRTTPTAEQPDASRLSTLDHADVWVDRATGLPLAVDVVDIVGGPVVSAAFDDVALGAPNPAALVVPDPPGASVRTAEVDVAAGAATAAPWALPDQLAGLPALQDPLSTGAVAYGTGLLRLAVVSLPAEQGRQALFAAEAAGADPLDPADDASTPAARTALVRAGALSAAIVVVPDGEGRRERRAYLVSGAVQPELLTRAAAQLVTEPPERRP</sequence>
<keyword evidence="3" id="KW-1185">Reference proteome</keyword>
<accession>A0A316A0R9</accession>
<keyword evidence="1" id="KW-0812">Transmembrane</keyword>
<reference evidence="2 3" key="1">
    <citation type="submission" date="2018-03" db="EMBL/GenBank/DDBJ databases">
        <title>Genomic Encyclopedia of Archaeal and Bacterial Type Strains, Phase II (KMG-II): from individual species to whole genera.</title>
        <authorList>
            <person name="Goeker M."/>
        </authorList>
    </citation>
    <scope>NUCLEOTIDE SEQUENCE [LARGE SCALE GENOMIC DNA]</scope>
    <source>
        <strain evidence="2 3">DSM 44889</strain>
    </source>
</reference>
<dbReference type="OrthoDB" id="4860341at2"/>
<feature type="transmembrane region" description="Helical" evidence="1">
    <location>
        <begin position="12"/>
        <end position="31"/>
    </location>
</feature>
<name>A0A316A0R9_9ACTN</name>
<dbReference type="EMBL" id="QGDQ01000021">
    <property type="protein sequence ID" value="PWJ51183.1"/>
    <property type="molecule type" value="Genomic_DNA"/>
</dbReference>
<evidence type="ECO:0008006" key="4">
    <source>
        <dbReference type="Google" id="ProtNLM"/>
    </source>
</evidence>
<dbReference type="Proteomes" id="UP000245469">
    <property type="component" value="Unassembled WGS sequence"/>
</dbReference>
<keyword evidence="1" id="KW-1133">Transmembrane helix</keyword>
<comment type="caution">
    <text evidence="2">The sequence shown here is derived from an EMBL/GenBank/DDBJ whole genome shotgun (WGS) entry which is preliminary data.</text>
</comment>